<feature type="binding site" evidence="13">
    <location>
        <begin position="50"/>
        <end position="57"/>
    </location>
    <ligand>
        <name>ATP</name>
        <dbReference type="ChEBI" id="CHEBI:30616"/>
    </ligand>
</feature>
<dbReference type="InterPro" id="IPR013986">
    <property type="entry name" value="DExx_box_DNA_helicase_dom_sf"/>
</dbReference>
<dbReference type="Gene3D" id="3.40.50.300">
    <property type="entry name" value="P-loop containing nucleotide triphosphate hydrolases"/>
    <property type="match status" value="2"/>
</dbReference>
<dbReference type="EC" id="5.6.2.4" evidence="10"/>
<keyword evidence="17" id="KW-1185">Reference proteome</keyword>
<dbReference type="GO" id="GO:0005524">
    <property type="term" value="F:ATP binding"/>
    <property type="evidence" value="ECO:0007669"/>
    <property type="project" value="UniProtKB-UniRule"/>
</dbReference>
<dbReference type="GO" id="GO:0033202">
    <property type="term" value="C:DNA helicase complex"/>
    <property type="evidence" value="ECO:0007669"/>
    <property type="project" value="TreeGrafter"/>
</dbReference>
<dbReference type="PANTHER" id="PTHR11070:SF2">
    <property type="entry name" value="ATP-DEPENDENT DNA HELICASE SRS2"/>
    <property type="match status" value="1"/>
</dbReference>
<dbReference type="PANTHER" id="PTHR11070">
    <property type="entry name" value="UVRD / RECB / PCRA DNA HELICASE FAMILY MEMBER"/>
    <property type="match status" value="1"/>
</dbReference>
<evidence type="ECO:0000256" key="6">
    <source>
        <dbReference type="ARBA" id="ARBA00023125"/>
    </source>
</evidence>
<keyword evidence="7" id="KW-0413">Isomerase</keyword>
<comment type="caution">
    <text evidence="16">The sequence shown here is derived from an EMBL/GenBank/DDBJ whole genome shotgun (WGS) entry which is preliminary data.</text>
</comment>
<dbReference type="Pfam" id="PF13361">
    <property type="entry name" value="UvrD_C"/>
    <property type="match status" value="2"/>
</dbReference>
<evidence type="ECO:0000256" key="13">
    <source>
        <dbReference type="PROSITE-ProRule" id="PRU00560"/>
    </source>
</evidence>
<dbReference type="Pfam" id="PF00580">
    <property type="entry name" value="UvrD-helicase"/>
    <property type="match status" value="1"/>
</dbReference>
<keyword evidence="4 13" id="KW-0347">Helicase</keyword>
<evidence type="ECO:0000256" key="7">
    <source>
        <dbReference type="ARBA" id="ARBA00023235"/>
    </source>
</evidence>
<dbReference type="PROSITE" id="PS51198">
    <property type="entry name" value="UVRD_HELICASE_ATP_BIND"/>
    <property type="match status" value="1"/>
</dbReference>
<dbReference type="EMBL" id="RCNT01000002">
    <property type="protein sequence ID" value="RMA43102.1"/>
    <property type="molecule type" value="Genomic_DNA"/>
</dbReference>
<dbReference type="FunFam" id="3.40.50.300:FF:001890">
    <property type="entry name" value="DNA helicase"/>
    <property type="match status" value="1"/>
</dbReference>
<dbReference type="InterPro" id="IPR027417">
    <property type="entry name" value="P-loop_NTPase"/>
</dbReference>
<dbReference type="AlphaFoldDB" id="A0A3L9Y3V5"/>
<accession>A0A3L9Y3V5</accession>
<evidence type="ECO:0000259" key="14">
    <source>
        <dbReference type="PROSITE" id="PS51198"/>
    </source>
</evidence>
<evidence type="ECO:0000256" key="2">
    <source>
        <dbReference type="ARBA" id="ARBA00022741"/>
    </source>
</evidence>
<dbReference type="PROSITE" id="PS51217">
    <property type="entry name" value="UVRD_HELICASE_CTER"/>
    <property type="match status" value="1"/>
</dbReference>
<reference evidence="16 17" key="1">
    <citation type="submission" date="2018-10" db="EMBL/GenBank/DDBJ databases">
        <authorList>
            <person name="Jung H.S."/>
            <person name="Jeon C.O."/>
        </authorList>
    </citation>
    <scope>NUCLEOTIDE SEQUENCE [LARGE SCALE GENOMIC DNA]</scope>
    <source>
        <strain evidence="16 17">MA-7-27</strain>
    </source>
</reference>
<name>A0A3L9Y3V5_9RHOB</name>
<dbReference type="Proteomes" id="UP000281343">
    <property type="component" value="Unassembled WGS sequence"/>
</dbReference>
<dbReference type="RefSeq" id="WP_121897037.1">
    <property type="nucleotide sequence ID" value="NZ_RCNT01000002.1"/>
</dbReference>
<comment type="similarity">
    <text evidence="1">Belongs to the helicase family. UvrD subfamily.</text>
</comment>
<protein>
    <recommendedName>
        <fullName evidence="10">DNA 3'-5' helicase</fullName>
        <ecNumber evidence="10">5.6.2.4</ecNumber>
    </recommendedName>
    <alternativeName>
        <fullName evidence="11">DNA 3'-5' helicase II</fullName>
    </alternativeName>
</protein>
<feature type="domain" description="UvrD-like helicase ATP-binding" evidence="14">
    <location>
        <begin position="29"/>
        <end position="309"/>
    </location>
</feature>
<evidence type="ECO:0000256" key="4">
    <source>
        <dbReference type="ARBA" id="ARBA00022806"/>
    </source>
</evidence>
<dbReference type="GO" id="GO:0005829">
    <property type="term" value="C:cytosol"/>
    <property type="evidence" value="ECO:0007669"/>
    <property type="project" value="TreeGrafter"/>
</dbReference>
<evidence type="ECO:0000256" key="5">
    <source>
        <dbReference type="ARBA" id="ARBA00022840"/>
    </source>
</evidence>
<organism evidence="16 17">
    <name type="scientific">Rhodophyticola porphyridii</name>
    <dbReference type="NCBI Taxonomy" id="1852017"/>
    <lineage>
        <taxon>Bacteria</taxon>
        <taxon>Pseudomonadati</taxon>
        <taxon>Pseudomonadota</taxon>
        <taxon>Alphaproteobacteria</taxon>
        <taxon>Rhodobacterales</taxon>
        <taxon>Roseobacteraceae</taxon>
        <taxon>Rhodophyticola</taxon>
    </lineage>
</organism>
<keyword evidence="2 13" id="KW-0547">Nucleotide-binding</keyword>
<keyword evidence="3 13" id="KW-0378">Hydrolase</keyword>
<gene>
    <name evidence="16" type="ORF">D9R08_05580</name>
</gene>
<dbReference type="CDD" id="cd18807">
    <property type="entry name" value="SF1_C_UvrD"/>
    <property type="match status" value="1"/>
</dbReference>
<dbReference type="OrthoDB" id="9806690at2"/>
<dbReference type="CDD" id="cd17932">
    <property type="entry name" value="DEXQc_UvrD"/>
    <property type="match status" value="1"/>
</dbReference>
<comment type="catalytic activity">
    <reaction evidence="9">
        <text>Couples ATP hydrolysis with the unwinding of duplex DNA by translocating in the 3'-5' direction.</text>
        <dbReference type="EC" id="5.6.2.4"/>
    </reaction>
</comment>
<evidence type="ECO:0000256" key="12">
    <source>
        <dbReference type="ARBA" id="ARBA00048988"/>
    </source>
</evidence>
<dbReference type="GO" id="GO:0016887">
    <property type="term" value="F:ATP hydrolysis activity"/>
    <property type="evidence" value="ECO:0007669"/>
    <property type="project" value="RHEA"/>
</dbReference>
<dbReference type="InterPro" id="IPR014017">
    <property type="entry name" value="DNA_helicase_UvrD-like_C"/>
</dbReference>
<feature type="domain" description="UvrD-like helicase C-terminal" evidence="15">
    <location>
        <begin position="310"/>
        <end position="685"/>
    </location>
</feature>
<dbReference type="Gene3D" id="1.10.10.160">
    <property type="match status" value="1"/>
</dbReference>
<dbReference type="Gene3D" id="3.30.160.800">
    <property type="match status" value="1"/>
</dbReference>
<dbReference type="GO" id="GO:0009314">
    <property type="term" value="P:response to radiation"/>
    <property type="evidence" value="ECO:0007669"/>
    <property type="project" value="UniProtKB-ARBA"/>
</dbReference>
<dbReference type="SUPFAM" id="SSF52540">
    <property type="entry name" value="P-loop containing nucleoside triphosphate hydrolases"/>
    <property type="match status" value="1"/>
</dbReference>
<proteinExistence type="inferred from homology"/>
<evidence type="ECO:0000256" key="10">
    <source>
        <dbReference type="ARBA" id="ARBA00034808"/>
    </source>
</evidence>
<dbReference type="Gene3D" id="1.10.486.10">
    <property type="entry name" value="PCRA, domain 4"/>
    <property type="match status" value="1"/>
</dbReference>
<dbReference type="GO" id="GO:0000725">
    <property type="term" value="P:recombinational repair"/>
    <property type="evidence" value="ECO:0007669"/>
    <property type="project" value="TreeGrafter"/>
</dbReference>
<dbReference type="InterPro" id="IPR000212">
    <property type="entry name" value="DNA_helicase_UvrD/REP"/>
</dbReference>
<keyword evidence="6" id="KW-0238">DNA-binding</keyword>
<sequence>MSSFDESEAFQAASLSARAMAPRAAAYMEGLNPAQRAAVEAVEGPVLMLAGAGTGKTRALTARIAHLLATGTARPNEILAVTFTNKAAREMKTRVGALLGQPAEGMPWLGTFHAICVKLLRRHAELAGLKSNFTILDTDDQVRLMKQLILAENIDEKRWPARVLAGVIDNWKNRAWTPEKVPAGEAGAFNKRGVELYAAYQARLKALNAVDFGDLLLHVVTIFQENADVLAQYQRWFRYILVDEYQDTNVAQYLWLRLLAQSHRNICCVGDDDQSIYGWRGAEVGNILRFEKDFPGAKVVRLEQNYRSTEHILDAANHLIQGNKERLGKELETKTGTSTVAEADERAVHKVRLIGHWDGEEEARWVGEKIEDLQSGRAEEARKRFNTRFKSFQEMLDFRAKHGLGPIGKQQFIKDAFESGKAFSDFKTYNLLRELLKDDPRASNMLGAMEDYAERKYSLNEIAILVRASHQMRAFEDRFLTIGLPYRVIGGPRFYERMEIRDAMAYFRLAVSPTDDLAMERVINVPRRGVGPAAMQKIYDRANEKSVSLTASVRSLVHDGKIATMGGKARTKVPELVDQIFRWHELTRDHDCSHVELAEMILEESGYIESYFQPRTEEEIERGDPPTYKDVEAPGRLENLKELVKALESFENLQGFLEHVSLIMDNESDDQEPKVTLMTLHAAKGLEFPAVFLPGWEDGLFPSQRSMDESGLKGLEEERRLAYVGITRAEEVCTISFAGNRRVYGQWQSQMPSRFIDELPEEHVEVLTPPGLYGHGGAMSASASPVAGMMRGSDLHQKAAEANVYNSPGWRRLQANQGQRGMSQPREARNMTIDTEAISAFLLGDRVFHQKFGYGRVNAVEGDKVEVAFDKAGIKHVVGRFLTAADSAGDVPF</sequence>
<evidence type="ECO:0000256" key="3">
    <source>
        <dbReference type="ARBA" id="ARBA00022801"/>
    </source>
</evidence>
<evidence type="ECO:0000256" key="1">
    <source>
        <dbReference type="ARBA" id="ARBA00009922"/>
    </source>
</evidence>
<evidence type="ECO:0000313" key="17">
    <source>
        <dbReference type="Proteomes" id="UP000281343"/>
    </source>
</evidence>
<comment type="catalytic activity">
    <reaction evidence="12">
        <text>ATP + H2O = ADP + phosphate + H(+)</text>
        <dbReference type="Rhea" id="RHEA:13065"/>
        <dbReference type="ChEBI" id="CHEBI:15377"/>
        <dbReference type="ChEBI" id="CHEBI:15378"/>
        <dbReference type="ChEBI" id="CHEBI:30616"/>
        <dbReference type="ChEBI" id="CHEBI:43474"/>
        <dbReference type="ChEBI" id="CHEBI:456216"/>
        <dbReference type="EC" id="5.6.2.4"/>
    </reaction>
</comment>
<evidence type="ECO:0000256" key="9">
    <source>
        <dbReference type="ARBA" id="ARBA00034617"/>
    </source>
</evidence>
<dbReference type="GO" id="GO:0003677">
    <property type="term" value="F:DNA binding"/>
    <property type="evidence" value="ECO:0007669"/>
    <property type="project" value="UniProtKB-KW"/>
</dbReference>
<dbReference type="FunFam" id="1.10.10.160:FF:000001">
    <property type="entry name" value="ATP-dependent DNA helicase"/>
    <property type="match status" value="1"/>
</dbReference>
<keyword evidence="5 13" id="KW-0067">ATP-binding</keyword>
<evidence type="ECO:0000313" key="16">
    <source>
        <dbReference type="EMBL" id="RMA43102.1"/>
    </source>
</evidence>
<comment type="function">
    <text evidence="8">Has both ATPase and helicase activities. Unwinds DNA duplexes with 3' to 5' polarity with respect to the bound strand and initiates unwinding most effectively when a single-stranded region is present. Involved in the post-incision events of nucleotide excision repair and methyl-directed mismatch repair.</text>
</comment>
<evidence type="ECO:0000256" key="8">
    <source>
        <dbReference type="ARBA" id="ARBA00025289"/>
    </source>
</evidence>
<evidence type="ECO:0000256" key="11">
    <source>
        <dbReference type="ARBA" id="ARBA00034923"/>
    </source>
</evidence>
<evidence type="ECO:0000259" key="15">
    <source>
        <dbReference type="PROSITE" id="PS51217"/>
    </source>
</evidence>
<dbReference type="GO" id="GO:0043138">
    <property type="term" value="F:3'-5' DNA helicase activity"/>
    <property type="evidence" value="ECO:0007669"/>
    <property type="project" value="UniProtKB-EC"/>
</dbReference>
<dbReference type="InterPro" id="IPR014016">
    <property type="entry name" value="UvrD-like_ATP-bd"/>
</dbReference>